<dbReference type="InterPro" id="IPR018247">
    <property type="entry name" value="EF_Hand_1_Ca_BS"/>
</dbReference>
<reference evidence="6 7" key="1">
    <citation type="submission" date="2019-02" db="EMBL/GenBank/DDBJ databases">
        <title>Deep-cultivation of Planctomycetes and their phenomic and genomic characterization uncovers novel biology.</title>
        <authorList>
            <person name="Wiegand S."/>
            <person name="Jogler M."/>
            <person name="Boedeker C."/>
            <person name="Pinto D."/>
            <person name="Vollmers J."/>
            <person name="Rivas-Marin E."/>
            <person name="Kohn T."/>
            <person name="Peeters S.H."/>
            <person name="Heuer A."/>
            <person name="Rast P."/>
            <person name="Oberbeckmann S."/>
            <person name="Bunk B."/>
            <person name="Jeske O."/>
            <person name="Meyerdierks A."/>
            <person name="Storesund J.E."/>
            <person name="Kallscheuer N."/>
            <person name="Luecker S."/>
            <person name="Lage O.M."/>
            <person name="Pohl T."/>
            <person name="Merkel B.J."/>
            <person name="Hornburger P."/>
            <person name="Mueller R.-W."/>
            <person name="Bruemmer F."/>
            <person name="Labrenz M."/>
            <person name="Spormann A.M."/>
            <person name="Op den Camp H."/>
            <person name="Overmann J."/>
            <person name="Amann R."/>
            <person name="Jetten M.S.M."/>
            <person name="Mascher T."/>
            <person name="Medema M.H."/>
            <person name="Devos D.P."/>
            <person name="Kaster A.-K."/>
            <person name="Ovreas L."/>
            <person name="Rohde M."/>
            <person name="Galperin M.Y."/>
            <person name="Jogler C."/>
        </authorList>
    </citation>
    <scope>NUCLEOTIDE SEQUENCE [LARGE SCALE GENOMIC DNA]</scope>
    <source>
        <strain evidence="6 7">ETA_A8</strain>
    </source>
</reference>
<dbReference type="PANTHER" id="PTHR32347:SF23">
    <property type="entry name" value="BLL5650 PROTEIN"/>
    <property type="match status" value="1"/>
</dbReference>
<dbReference type="Pfam" id="PF13202">
    <property type="entry name" value="EF-hand_5"/>
    <property type="match status" value="2"/>
</dbReference>
<dbReference type="PANTHER" id="PTHR32347">
    <property type="entry name" value="EFFLUX SYSTEM COMPONENT YKNX-RELATED"/>
    <property type="match status" value="1"/>
</dbReference>
<evidence type="ECO:0000256" key="3">
    <source>
        <dbReference type="SAM" id="Coils"/>
    </source>
</evidence>
<dbReference type="PROSITE" id="PS00018">
    <property type="entry name" value="EF_HAND_1"/>
    <property type="match status" value="2"/>
</dbReference>
<dbReference type="Gene3D" id="2.40.30.170">
    <property type="match status" value="1"/>
</dbReference>
<dbReference type="InterPro" id="IPR058636">
    <property type="entry name" value="Beta-barrel_YknX"/>
</dbReference>
<dbReference type="AlphaFoldDB" id="A0A517YBR3"/>
<keyword evidence="4" id="KW-0812">Transmembrane</keyword>
<accession>A0A517YBR3</accession>
<dbReference type="Pfam" id="PF25967">
    <property type="entry name" value="RND-MFP_C"/>
    <property type="match status" value="1"/>
</dbReference>
<dbReference type="Gene3D" id="1.10.238.10">
    <property type="entry name" value="EF-hand"/>
    <property type="match status" value="1"/>
</dbReference>
<keyword evidence="4" id="KW-1133">Transmembrane helix</keyword>
<dbReference type="InterPro" id="IPR011992">
    <property type="entry name" value="EF-hand-dom_pair"/>
</dbReference>
<keyword evidence="7" id="KW-1185">Reference proteome</keyword>
<keyword evidence="4" id="KW-0472">Membrane</keyword>
<evidence type="ECO:0000256" key="2">
    <source>
        <dbReference type="ARBA" id="ARBA00023054"/>
    </source>
</evidence>
<dbReference type="GO" id="GO:0005509">
    <property type="term" value="F:calcium ion binding"/>
    <property type="evidence" value="ECO:0007669"/>
    <property type="project" value="InterPro"/>
</dbReference>
<dbReference type="Proteomes" id="UP000315017">
    <property type="component" value="Chromosome"/>
</dbReference>
<gene>
    <name evidence="6" type="primary">macA_3</name>
    <name evidence="6" type="ORF">ETAA8_27770</name>
</gene>
<dbReference type="OrthoDB" id="259669at2"/>
<dbReference type="KEGG" id="aagg:ETAA8_27770"/>
<evidence type="ECO:0000313" key="6">
    <source>
        <dbReference type="EMBL" id="QDU27688.1"/>
    </source>
</evidence>
<evidence type="ECO:0000256" key="4">
    <source>
        <dbReference type="SAM" id="Phobius"/>
    </source>
</evidence>
<dbReference type="Gene3D" id="2.40.420.20">
    <property type="match status" value="1"/>
</dbReference>
<evidence type="ECO:0000313" key="7">
    <source>
        <dbReference type="Proteomes" id="UP000315017"/>
    </source>
</evidence>
<feature type="transmembrane region" description="Helical" evidence="4">
    <location>
        <begin position="35"/>
        <end position="57"/>
    </location>
</feature>
<dbReference type="GO" id="GO:0030313">
    <property type="term" value="C:cell envelope"/>
    <property type="evidence" value="ECO:0007669"/>
    <property type="project" value="UniProtKB-SubCell"/>
</dbReference>
<dbReference type="PROSITE" id="PS50222">
    <property type="entry name" value="EF_HAND_2"/>
    <property type="match status" value="1"/>
</dbReference>
<dbReference type="InterPro" id="IPR058627">
    <property type="entry name" value="MdtA-like_C"/>
</dbReference>
<dbReference type="InterPro" id="IPR050465">
    <property type="entry name" value="UPF0194_transport"/>
</dbReference>
<dbReference type="RefSeq" id="WP_145088731.1">
    <property type="nucleotide sequence ID" value="NZ_CP036274.1"/>
</dbReference>
<dbReference type="SUPFAM" id="SSF47473">
    <property type="entry name" value="EF-hand"/>
    <property type="match status" value="1"/>
</dbReference>
<feature type="domain" description="EF-hand" evidence="5">
    <location>
        <begin position="525"/>
        <end position="560"/>
    </location>
</feature>
<name>A0A517YBR3_9BACT</name>
<dbReference type="Pfam" id="PF25990">
    <property type="entry name" value="Beta-barrel_YknX"/>
    <property type="match status" value="1"/>
</dbReference>
<sequence>MNNTLPLSHLPACRARQTSLCSGFRGGRRLRRGNAAGAILGLLVVSIGIGVAVWWTMFRSGPAKGPGPMVMQVSRGPYESIVLEQGEVESSSNIEIRCEVKSRNSSGITILEVVPEGAQVKQGDLLVRLDSSALDQERLQQKIVVNTAQALLVQSENTLAAAKIARREYLEGTFKQEEKTILGEVFVAEQGLRSSQLSFDSAQRLAAKGILSPLQLEGAKYAVDNARNQLEAAQTKLDVLRKYTREKMLKQFDSDIATADAKLRSDESSLQLEEDKLKDIEDQIAKCVVHAPQAGQVVYANKYNSGRSGSSAEFVVEAGAMVREQQPIIRLPDSANMQVKALVNEARITKVSRGQPVTIRVDALKDELMQGEVIKVNQYAEPGSWSSGNVKKYAAIVRILNPPEELRTGMNAEVRIHVESRPEALQIPVQALVDHKGQFFVLVQNGEQLETRSVDVSSTNDKVAVIEKGLAFEETVVLNPRRQAELILPDLPDVPASNMAIAAISPAPVATPAGDTPKKKGGTLNPVAMLDQTLEAADTDKDGKLSVDELANVNERMRPRLDGADVNKDGFIDRTELMPIMVSAVQRIKEMQAQRGMTGGGQ</sequence>
<comment type="subcellular location">
    <subcellularLocation>
        <location evidence="1">Cell envelope</location>
    </subcellularLocation>
</comment>
<organism evidence="6 7">
    <name type="scientific">Anatilimnocola aggregata</name>
    <dbReference type="NCBI Taxonomy" id="2528021"/>
    <lineage>
        <taxon>Bacteria</taxon>
        <taxon>Pseudomonadati</taxon>
        <taxon>Planctomycetota</taxon>
        <taxon>Planctomycetia</taxon>
        <taxon>Pirellulales</taxon>
        <taxon>Pirellulaceae</taxon>
        <taxon>Anatilimnocola</taxon>
    </lineage>
</organism>
<proteinExistence type="predicted"/>
<dbReference type="InterPro" id="IPR002048">
    <property type="entry name" value="EF_hand_dom"/>
</dbReference>
<dbReference type="EMBL" id="CP036274">
    <property type="protein sequence ID" value="QDU27688.1"/>
    <property type="molecule type" value="Genomic_DNA"/>
</dbReference>
<keyword evidence="2 3" id="KW-0175">Coiled coil</keyword>
<protein>
    <submittedName>
        <fullName evidence="6">Macrolide export protein MacA</fullName>
    </submittedName>
</protein>
<feature type="coiled-coil region" evidence="3">
    <location>
        <begin position="216"/>
        <end position="283"/>
    </location>
</feature>
<evidence type="ECO:0000256" key="1">
    <source>
        <dbReference type="ARBA" id="ARBA00004196"/>
    </source>
</evidence>
<evidence type="ECO:0000259" key="5">
    <source>
        <dbReference type="PROSITE" id="PS50222"/>
    </source>
</evidence>